<gene>
    <name evidence="2" type="ORF">K489DRAFT_382671</name>
</gene>
<keyword evidence="1" id="KW-1185">Reference proteome</keyword>
<evidence type="ECO:0000313" key="1">
    <source>
        <dbReference type="Proteomes" id="UP000504637"/>
    </source>
</evidence>
<reference evidence="2" key="2">
    <citation type="submission" date="2020-04" db="EMBL/GenBank/DDBJ databases">
        <authorList>
            <consortium name="NCBI Genome Project"/>
        </authorList>
    </citation>
    <scope>NUCLEOTIDE SEQUENCE</scope>
    <source>
        <strain evidence="2">CBS 342.82</strain>
    </source>
</reference>
<evidence type="ECO:0000313" key="2">
    <source>
        <dbReference type="RefSeq" id="XP_033457766.1"/>
    </source>
</evidence>
<protein>
    <submittedName>
        <fullName evidence="2">Uncharacterized protein</fullName>
    </submittedName>
</protein>
<sequence>MTEKFHRRRCSWTTIIVNGIVLGGVVVMESSAEESSTDHDPKKLKCSLWEEGLASAATTARSQIRNVRMYDRKKKLTNPKLFLRFTRMTPSQNAR</sequence>
<proteinExistence type="predicted"/>
<reference evidence="2" key="1">
    <citation type="submission" date="2020-01" db="EMBL/GenBank/DDBJ databases">
        <authorList>
            <consortium name="DOE Joint Genome Institute"/>
            <person name="Haridas S."/>
            <person name="Albert R."/>
            <person name="Binder M."/>
            <person name="Bloem J."/>
            <person name="Labutti K."/>
            <person name="Salamov A."/>
            <person name="Andreopoulos B."/>
            <person name="Baker S.E."/>
            <person name="Barry K."/>
            <person name="Bills G."/>
            <person name="Bluhm B.H."/>
            <person name="Cannon C."/>
            <person name="Castanera R."/>
            <person name="Culley D.E."/>
            <person name="Daum C."/>
            <person name="Ezra D."/>
            <person name="Gonzalez J.B."/>
            <person name="Henrissat B."/>
            <person name="Kuo A."/>
            <person name="Liang C."/>
            <person name="Lipzen A."/>
            <person name="Lutzoni F."/>
            <person name="Magnuson J."/>
            <person name="Mondo S."/>
            <person name="Nolan M."/>
            <person name="Ohm R."/>
            <person name="Pangilinan J."/>
            <person name="Park H.-J."/>
            <person name="Ramirez L."/>
            <person name="Alfaro M."/>
            <person name="Sun H."/>
            <person name="Tritt A."/>
            <person name="Yoshinaga Y."/>
            <person name="Zwiers L.-H."/>
            <person name="Turgeon B.G."/>
            <person name="Goodwin S.B."/>
            <person name="Spatafora J.W."/>
            <person name="Crous P.W."/>
            <person name="Grigoriev I.V."/>
        </authorList>
    </citation>
    <scope>NUCLEOTIDE SEQUENCE</scope>
    <source>
        <strain evidence="2">CBS 342.82</strain>
    </source>
</reference>
<dbReference type="Proteomes" id="UP000504637">
    <property type="component" value="Unplaced"/>
</dbReference>
<name>A0A6J3LY83_9PEZI</name>
<organism evidence="2">
    <name type="scientific">Dissoconium aciculare CBS 342.82</name>
    <dbReference type="NCBI Taxonomy" id="1314786"/>
    <lineage>
        <taxon>Eukaryota</taxon>
        <taxon>Fungi</taxon>
        <taxon>Dikarya</taxon>
        <taxon>Ascomycota</taxon>
        <taxon>Pezizomycotina</taxon>
        <taxon>Dothideomycetes</taxon>
        <taxon>Dothideomycetidae</taxon>
        <taxon>Mycosphaerellales</taxon>
        <taxon>Dissoconiaceae</taxon>
        <taxon>Dissoconium</taxon>
    </lineage>
</organism>
<accession>A0A6J3LY83</accession>
<dbReference type="RefSeq" id="XP_033457766.1">
    <property type="nucleotide sequence ID" value="XM_033605432.1"/>
</dbReference>
<dbReference type="AlphaFoldDB" id="A0A6J3LY83"/>
<dbReference type="GeneID" id="54363232"/>
<reference evidence="2" key="3">
    <citation type="submission" date="2025-08" db="UniProtKB">
        <authorList>
            <consortium name="RefSeq"/>
        </authorList>
    </citation>
    <scope>IDENTIFICATION</scope>
    <source>
        <strain evidence="2">CBS 342.82</strain>
    </source>
</reference>